<dbReference type="PANTHER" id="PTHR31900">
    <property type="entry name" value="F-BOX/RNI SUPERFAMILY PROTEIN-RELATED"/>
    <property type="match status" value="1"/>
</dbReference>
<dbReference type="Proteomes" id="UP000316621">
    <property type="component" value="Chromosome 4"/>
</dbReference>
<evidence type="ECO:0000313" key="1">
    <source>
        <dbReference type="EMBL" id="RZC57965.1"/>
    </source>
</evidence>
<sequence>MLENCDWSSMTNFCISAPALKILKIWCVDEAGFRWDNSNGLRGCGLRIDAPNLVSLSYKCDFAKEQVISSFQTLVDADLDFNFDKNAGDATRRVYMIGLGAVASSFFQVLSHVKRLSISDRVLRVLSCAADLKNHLPTFHHLKQLNAEREASTGEALIALLKSAPNLESIVLNEARAQNF</sequence>
<gene>
    <name evidence="1" type="ORF">C5167_005267</name>
</gene>
<dbReference type="PANTHER" id="PTHR31900:SF30">
    <property type="entry name" value="SUPERFAMILY PROTEIN, PUTATIVE-RELATED"/>
    <property type="match status" value="1"/>
</dbReference>
<organism evidence="1 2">
    <name type="scientific">Papaver somniferum</name>
    <name type="common">Opium poppy</name>
    <dbReference type="NCBI Taxonomy" id="3469"/>
    <lineage>
        <taxon>Eukaryota</taxon>
        <taxon>Viridiplantae</taxon>
        <taxon>Streptophyta</taxon>
        <taxon>Embryophyta</taxon>
        <taxon>Tracheophyta</taxon>
        <taxon>Spermatophyta</taxon>
        <taxon>Magnoliopsida</taxon>
        <taxon>Ranunculales</taxon>
        <taxon>Papaveraceae</taxon>
        <taxon>Papaveroideae</taxon>
        <taxon>Papaver</taxon>
    </lineage>
</organism>
<dbReference type="AlphaFoldDB" id="A0A4Y7JE94"/>
<dbReference type="InterPro" id="IPR032675">
    <property type="entry name" value="LRR_dom_sf"/>
</dbReference>
<keyword evidence="2" id="KW-1185">Reference proteome</keyword>
<dbReference type="InterPro" id="IPR050232">
    <property type="entry name" value="FBL13/AtMIF1-like"/>
</dbReference>
<protein>
    <submittedName>
        <fullName evidence="1">Uncharacterized protein</fullName>
    </submittedName>
</protein>
<reference evidence="1 2" key="1">
    <citation type="journal article" date="2018" name="Science">
        <title>The opium poppy genome and morphinan production.</title>
        <authorList>
            <person name="Guo L."/>
            <person name="Winzer T."/>
            <person name="Yang X."/>
            <person name="Li Y."/>
            <person name="Ning Z."/>
            <person name="He Z."/>
            <person name="Teodor R."/>
            <person name="Lu Y."/>
            <person name="Bowser T.A."/>
            <person name="Graham I.A."/>
            <person name="Ye K."/>
        </authorList>
    </citation>
    <scope>NUCLEOTIDE SEQUENCE [LARGE SCALE GENOMIC DNA]</scope>
    <source>
        <strain evidence="2">cv. HN1</strain>
        <tissue evidence="1">Leaves</tissue>
    </source>
</reference>
<proteinExistence type="predicted"/>
<dbReference type="Gene3D" id="3.80.10.10">
    <property type="entry name" value="Ribonuclease Inhibitor"/>
    <property type="match status" value="1"/>
</dbReference>
<accession>A0A4Y7JE94</accession>
<evidence type="ECO:0000313" key="2">
    <source>
        <dbReference type="Proteomes" id="UP000316621"/>
    </source>
</evidence>
<dbReference type="Gramene" id="RZC57965">
    <property type="protein sequence ID" value="RZC57965"/>
    <property type="gene ID" value="C5167_005267"/>
</dbReference>
<name>A0A4Y7JE94_PAPSO</name>
<dbReference type="EMBL" id="CM010718">
    <property type="protein sequence ID" value="RZC57965.1"/>
    <property type="molecule type" value="Genomic_DNA"/>
</dbReference>